<proteinExistence type="predicted"/>
<protein>
    <submittedName>
        <fullName evidence="3">DUF418 domain-containing protein</fullName>
    </submittedName>
</protein>
<feature type="transmembrane region" description="Helical" evidence="1">
    <location>
        <begin position="342"/>
        <end position="364"/>
    </location>
</feature>
<dbReference type="RefSeq" id="WP_243917059.1">
    <property type="nucleotide sequence ID" value="NZ_JALHLG010000001.1"/>
</dbReference>
<dbReference type="InterPro" id="IPR052529">
    <property type="entry name" value="Bact_Transport_Assoc"/>
</dbReference>
<evidence type="ECO:0000313" key="3">
    <source>
        <dbReference type="EMBL" id="MCJ2185349.1"/>
    </source>
</evidence>
<feature type="domain" description="DUF418" evidence="2">
    <location>
        <begin position="217"/>
        <end position="382"/>
    </location>
</feature>
<dbReference type="PANTHER" id="PTHR30590">
    <property type="entry name" value="INNER MEMBRANE PROTEIN"/>
    <property type="match status" value="1"/>
</dbReference>
<reference evidence="3 4" key="1">
    <citation type="submission" date="2022-04" db="EMBL/GenBank/DDBJ databases">
        <title>Identification of a novel bacterium isolated from mangrove sediments.</title>
        <authorList>
            <person name="Pan X."/>
        </authorList>
    </citation>
    <scope>NUCLEOTIDE SEQUENCE [LARGE SCALE GENOMIC DNA]</scope>
    <source>
        <strain evidence="3 4">B2638</strain>
    </source>
</reference>
<dbReference type="Proteomes" id="UP001202281">
    <property type="component" value="Unassembled WGS sequence"/>
</dbReference>
<feature type="transmembrane region" description="Helical" evidence="1">
    <location>
        <begin position="230"/>
        <end position="250"/>
    </location>
</feature>
<feature type="transmembrane region" description="Helical" evidence="1">
    <location>
        <begin position="270"/>
        <end position="294"/>
    </location>
</feature>
<keyword evidence="4" id="KW-1185">Reference proteome</keyword>
<comment type="caution">
    <text evidence="3">The sequence shown here is derived from an EMBL/GenBank/DDBJ whole genome shotgun (WGS) entry which is preliminary data.</text>
</comment>
<gene>
    <name evidence="3" type="ORF">MTR66_00805</name>
</gene>
<feature type="transmembrane region" description="Helical" evidence="1">
    <location>
        <begin position="89"/>
        <end position="109"/>
    </location>
</feature>
<feature type="transmembrane region" description="Helical" evidence="1">
    <location>
        <begin position="51"/>
        <end position="77"/>
    </location>
</feature>
<dbReference type="EMBL" id="JALHLG010000001">
    <property type="protein sequence ID" value="MCJ2185349.1"/>
    <property type="molecule type" value="Genomic_DNA"/>
</dbReference>
<evidence type="ECO:0000256" key="1">
    <source>
        <dbReference type="SAM" id="Phobius"/>
    </source>
</evidence>
<organism evidence="3 4">
    <name type="scientific">Novosphingobium beihaiensis</name>
    <dbReference type="NCBI Taxonomy" id="2930389"/>
    <lineage>
        <taxon>Bacteria</taxon>
        <taxon>Pseudomonadati</taxon>
        <taxon>Pseudomonadota</taxon>
        <taxon>Alphaproteobacteria</taxon>
        <taxon>Sphingomonadales</taxon>
        <taxon>Sphingomonadaceae</taxon>
        <taxon>Novosphingobium</taxon>
    </lineage>
</organism>
<feature type="transmembrane region" description="Helical" evidence="1">
    <location>
        <begin position="315"/>
        <end position="336"/>
    </location>
</feature>
<keyword evidence="1" id="KW-1133">Transmembrane helix</keyword>
<dbReference type="InterPro" id="IPR007349">
    <property type="entry name" value="DUF418"/>
</dbReference>
<dbReference type="PANTHER" id="PTHR30590:SF2">
    <property type="entry name" value="INNER MEMBRANE PROTEIN"/>
    <property type="match status" value="1"/>
</dbReference>
<keyword evidence="1" id="KW-0472">Membrane</keyword>
<keyword evidence="1" id="KW-0812">Transmembrane</keyword>
<sequence length="403" mass="44333">MPPAQRVWAIDALRGLALFGVLAINLDTEFRRTVFEQFLAPPPESAVDHMAATALSFAFEFKAISLFSMLFGVGLAIQHERLADHPRGGVLLIRRLLALLGFGLIHMFLIWNGDILTEYALAGFVVLPALFAPARLSLMGSVAFVFAYAAMPWIPLPFSFPDGGWLTHHALEARAIYSSGSFLDILRLRIAEVPQIAKLHVYIFPRTLALILLGAWLWRSGAIREMGKRPAALLASGLLLTAAGLFLTAQEKGYFEWHPDWAHASPALRFALSLLNGMTPVMTAFGYAALILAASGYGRARSALQWAVPIGRMAFSNYIAQSAILCLLFYGYGLGWMSNTGAAAGLGVACGLFAIQAVISRIWLRTHRFGPLEWLWRTLMYGQRQPWHRPAGSKRTASVVSRH</sequence>
<feature type="transmembrane region" description="Helical" evidence="1">
    <location>
        <begin position="138"/>
        <end position="156"/>
    </location>
</feature>
<accession>A0ABT0BJX4</accession>
<evidence type="ECO:0000313" key="4">
    <source>
        <dbReference type="Proteomes" id="UP001202281"/>
    </source>
</evidence>
<name>A0ABT0BJX4_9SPHN</name>
<dbReference type="Pfam" id="PF04235">
    <property type="entry name" value="DUF418"/>
    <property type="match status" value="1"/>
</dbReference>
<evidence type="ECO:0000259" key="2">
    <source>
        <dbReference type="Pfam" id="PF04235"/>
    </source>
</evidence>
<feature type="transmembrane region" description="Helical" evidence="1">
    <location>
        <begin position="199"/>
        <end position="218"/>
    </location>
</feature>